<dbReference type="EMBL" id="UINC01085646">
    <property type="protein sequence ID" value="SVC33396.1"/>
    <property type="molecule type" value="Genomic_DNA"/>
</dbReference>
<dbReference type="AlphaFoldDB" id="A0A382L9M0"/>
<gene>
    <name evidence="1" type="ORF">METZ01_LOCUS286250</name>
</gene>
<organism evidence="1">
    <name type="scientific">marine metagenome</name>
    <dbReference type="NCBI Taxonomy" id="408172"/>
    <lineage>
        <taxon>unclassified sequences</taxon>
        <taxon>metagenomes</taxon>
        <taxon>ecological metagenomes</taxon>
    </lineage>
</organism>
<feature type="non-terminal residue" evidence="1">
    <location>
        <position position="1"/>
    </location>
</feature>
<proteinExistence type="predicted"/>
<accession>A0A382L9M0</accession>
<evidence type="ECO:0000313" key="1">
    <source>
        <dbReference type="EMBL" id="SVC33396.1"/>
    </source>
</evidence>
<name>A0A382L9M0_9ZZZZ</name>
<sequence>VRLCLEKIKFSGELFSLILCVGSLWGCGAGEIDNFAGIRIESERRLGRIEVLIILVDSHGHPLIWNDSILSPGIGANALSVSKFITQVDLYSYRGNVANIMVYSGELQNLRWSHAIGSDIRLMAGEIPIRLIQEDPTRDTDLGKITVTIETDKQGPFSDTLQRIRMYY</sequence>
<reference evidence="1" key="1">
    <citation type="submission" date="2018-05" db="EMBL/GenBank/DDBJ databases">
        <authorList>
            <person name="Lanie J.A."/>
            <person name="Ng W.-L."/>
            <person name="Kazmierczak K.M."/>
            <person name="Andrzejewski T.M."/>
            <person name="Davidsen T.M."/>
            <person name="Wayne K.J."/>
            <person name="Tettelin H."/>
            <person name="Glass J.I."/>
            <person name="Rusch D."/>
            <person name="Podicherti R."/>
            <person name="Tsui H.-C.T."/>
            <person name="Winkler M.E."/>
        </authorList>
    </citation>
    <scope>NUCLEOTIDE SEQUENCE</scope>
</reference>
<protein>
    <submittedName>
        <fullName evidence="1">Uncharacterized protein</fullName>
    </submittedName>
</protein>